<evidence type="ECO:0000313" key="17">
    <source>
        <dbReference type="Proteomes" id="UP000460257"/>
    </source>
</evidence>
<dbReference type="PANTHER" id="PTHR39321:SF3">
    <property type="entry name" value="PHOSPHOPANTETHEINE ADENYLYLTRANSFERASE"/>
    <property type="match status" value="1"/>
</dbReference>
<comment type="function">
    <text evidence="1 14">Catalyzes the reversible adenylation of nicotinate mononucleotide (NaMN) to nicotinic acid adenine dinucleotide (NaAD).</text>
</comment>
<keyword evidence="17" id="KW-1185">Reference proteome</keyword>
<dbReference type="SUPFAM" id="SSF52374">
    <property type="entry name" value="Nucleotidylyl transferase"/>
    <property type="match status" value="1"/>
</dbReference>
<dbReference type="InterPro" id="IPR014729">
    <property type="entry name" value="Rossmann-like_a/b/a_fold"/>
</dbReference>
<keyword evidence="8" id="KW-0378">Hydrolase</keyword>
<organism evidence="16 17">
    <name type="scientific">Candidatus Weimeria bifida</name>
    <dbReference type="NCBI Taxonomy" id="2599074"/>
    <lineage>
        <taxon>Bacteria</taxon>
        <taxon>Bacillati</taxon>
        <taxon>Bacillota</taxon>
        <taxon>Clostridia</taxon>
        <taxon>Lachnospirales</taxon>
        <taxon>Lachnospiraceae</taxon>
        <taxon>Candidatus Weimeria</taxon>
    </lineage>
</organism>
<feature type="domain" description="HD" evidence="15">
    <location>
        <begin position="244"/>
        <end position="359"/>
    </location>
</feature>
<dbReference type="InterPro" id="IPR005248">
    <property type="entry name" value="NadD/NMNAT"/>
</dbReference>
<evidence type="ECO:0000256" key="5">
    <source>
        <dbReference type="ARBA" id="ARBA00022695"/>
    </source>
</evidence>
<comment type="catalytic activity">
    <reaction evidence="12 14">
        <text>nicotinate beta-D-ribonucleotide + ATP + H(+) = deamido-NAD(+) + diphosphate</text>
        <dbReference type="Rhea" id="RHEA:22860"/>
        <dbReference type="ChEBI" id="CHEBI:15378"/>
        <dbReference type="ChEBI" id="CHEBI:30616"/>
        <dbReference type="ChEBI" id="CHEBI:33019"/>
        <dbReference type="ChEBI" id="CHEBI:57502"/>
        <dbReference type="ChEBI" id="CHEBI:58437"/>
        <dbReference type="EC" id="2.7.7.18"/>
    </reaction>
</comment>
<dbReference type="GO" id="GO:0046872">
    <property type="term" value="F:metal ion binding"/>
    <property type="evidence" value="ECO:0007669"/>
    <property type="project" value="UniProtKB-KW"/>
</dbReference>
<dbReference type="GO" id="GO:0004515">
    <property type="term" value="F:nicotinate-nucleotide adenylyltransferase activity"/>
    <property type="evidence" value="ECO:0007669"/>
    <property type="project" value="UniProtKB-UniRule"/>
</dbReference>
<comment type="caution">
    <text evidence="16">The sequence shown here is derived from an EMBL/GenBank/DDBJ whole genome shotgun (WGS) entry which is preliminary data.</text>
</comment>
<keyword evidence="5 14" id="KW-0548">Nucleotidyltransferase</keyword>
<comment type="pathway">
    <text evidence="2 14">Cofactor biosynthesis; NAD(+) biosynthesis; deamido-NAD(+) from nicotinate D-ribonucleotide: step 1/1.</text>
</comment>
<keyword evidence="3 14" id="KW-0662">Pyridine nucleotide biosynthesis</keyword>
<dbReference type="Gene3D" id="3.40.50.620">
    <property type="entry name" value="HUPs"/>
    <property type="match status" value="1"/>
</dbReference>
<comment type="similarity">
    <text evidence="14">Belongs to the NadD family.</text>
</comment>
<gene>
    <name evidence="14 16" type="primary">nadD</name>
    <name evidence="16" type="ORF">FRC54_06215</name>
</gene>
<evidence type="ECO:0000256" key="6">
    <source>
        <dbReference type="ARBA" id="ARBA00022723"/>
    </source>
</evidence>
<keyword evidence="10" id="KW-0408">Iron</keyword>
<evidence type="ECO:0000256" key="13">
    <source>
        <dbReference type="ARBA" id="ARBA00049417"/>
    </source>
</evidence>
<dbReference type="UniPathway" id="UPA00253">
    <property type="reaction ID" value="UER00332"/>
</dbReference>
<evidence type="ECO:0000256" key="9">
    <source>
        <dbReference type="ARBA" id="ARBA00022840"/>
    </source>
</evidence>
<keyword evidence="11 14" id="KW-0520">NAD</keyword>
<dbReference type="PROSITE" id="PS51831">
    <property type="entry name" value="HD"/>
    <property type="match status" value="1"/>
</dbReference>
<protein>
    <recommendedName>
        <fullName evidence="14">Probable nicotinate-nucleotide adenylyltransferase</fullName>
        <ecNumber evidence="14">2.7.7.18</ecNumber>
    </recommendedName>
    <alternativeName>
        <fullName evidence="14">Deamido-NAD(+) diphosphorylase</fullName>
    </alternativeName>
    <alternativeName>
        <fullName evidence="14">Deamido-NAD(+) pyrophosphorylase</fullName>
    </alternativeName>
    <alternativeName>
        <fullName evidence="14">Nicotinate mononucleotide adenylyltransferase</fullName>
        <shortName evidence="14">NaMN adenylyltransferase</shortName>
    </alternativeName>
</protein>
<sequence>MKRIGILGGTFNPIHNGHLYIAAEAYRQLHLDQVWIMPDGIPPHKNLEGGVTRFERVGMCEAAVNSIPYMRVIHTEQKSDGKSFSYLTLTQMKKDYPDDELYFIIGEDSLDTFPTWVHPEIIAKSVTLAVSVRHDSDVTNDIEAVSMDLKKRYGANIELLSTDYIDISSSDIRELIASGITPKNIVKLKLMVPAPVFSYIMAHRLYGSTKGLKMSPKKEIKSTDFPKLKQEIEKKLEKKLKPSRYTHTQGVAYTAAALAMAHCYPMDVAFIAGLLHDCAKYMSPDELYDFCKKKNIDISPAEEKSPQLLHAKAGAYLARTEYGIEDPDILHAITVHTTGMPGMNLLDEILFTADYIEPNRDKAARLTEIRQCAFKDFHLAIQMILSDTIDYLKATGKDIDETTYRTYEYYKNL</sequence>
<dbReference type="Gene3D" id="1.10.3210.10">
    <property type="entry name" value="Hypothetical protein af1432"/>
    <property type="match status" value="1"/>
</dbReference>
<evidence type="ECO:0000256" key="8">
    <source>
        <dbReference type="ARBA" id="ARBA00022801"/>
    </source>
</evidence>
<evidence type="ECO:0000256" key="4">
    <source>
        <dbReference type="ARBA" id="ARBA00022679"/>
    </source>
</evidence>
<evidence type="ECO:0000256" key="2">
    <source>
        <dbReference type="ARBA" id="ARBA00005019"/>
    </source>
</evidence>
<dbReference type="Pfam" id="PF01966">
    <property type="entry name" value="HD"/>
    <property type="match status" value="1"/>
</dbReference>
<keyword evidence="7 14" id="KW-0547">Nucleotide-binding</keyword>
<accession>A0A6N7J1N2</accession>
<keyword evidence="9 14" id="KW-0067">ATP-binding</keyword>
<proteinExistence type="inferred from homology"/>
<dbReference type="HAMAP" id="MF_00244">
    <property type="entry name" value="NaMN_adenylyltr"/>
    <property type="match status" value="1"/>
</dbReference>
<evidence type="ECO:0000256" key="10">
    <source>
        <dbReference type="ARBA" id="ARBA00023004"/>
    </source>
</evidence>
<evidence type="ECO:0000313" key="16">
    <source>
        <dbReference type="EMBL" id="MQN01510.1"/>
    </source>
</evidence>
<evidence type="ECO:0000256" key="7">
    <source>
        <dbReference type="ARBA" id="ARBA00022741"/>
    </source>
</evidence>
<dbReference type="NCBIfam" id="TIGR00482">
    <property type="entry name" value="nicotinate (nicotinamide) nucleotide adenylyltransferase"/>
    <property type="match status" value="1"/>
</dbReference>
<dbReference type="SMART" id="SM00471">
    <property type="entry name" value="HDc"/>
    <property type="match status" value="1"/>
</dbReference>
<dbReference type="PANTHER" id="PTHR39321">
    <property type="entry name" value="NICOTINATE-NUCLEOTIDE ADENYLYLTRANSFERASE-RELATED"/>
    <property type="match status" value="1"/>
</dbReference>
<dbReference type="NCBIfam" id="TIGR00125">
    <property type="entry name" value="cyt_tran_rel"/>
    <property type="match status" value="1"/>
</dbReference>
<dbReference type="NCBIfam" id="TIGR00488">
    <property type="entry name" value="bis(5'-nucleosyl)-tetraphosphatase (symmetrical) YqeK"/>
    <property type="match status" value="1"/>
</dbReference>
<dbReference type="CDD" id="cd02165">
    <property type="entry name" value="NMNAT"/>
    <property type="match status" value="1"/>
</dbReference>
<keyword evidence="6" id="KW-0479">Metal-binding</keyword>
<dbReference type="GO" id="GO:0009435">
    <property type="term" value="P:NAD+ biosynthetic process"/>
    <property type="evidence" value="ECO:0007669"/>
    <property type="project" value="UniProtKB-UniRule"/>
</dbReference>
<dbReference type="AlphaFoldDB" id="A0A6N7J1N2"/>
<evidence type="ECO:0000256" key="3">
    <source>
        <dbReference type="ARBA" id="ARBA00022642"/>
    </source>
</evidence>
<dbReference type="SUPFAM" id="SSF109604">
    <property type="entry name" value="HD-domain/PDEase-like"/>
    <property type="match status" value="1"/>
</dbReference>
<dbReference type="InterPro" id="IPR003607">
    <property type="entry name" value="HD/PDEase_dom"/>
</dbReference>
<dbReference type="Proteomes" id="UP000460257">
    <property type="component" value="Unassembled WGS sequence"/>
</dbReference>
<evidence type="ECO:0000256" key="1">
    <source>
        <dbReference type="ARBA" id="ARBA00002324"/>
    </source>
</evidence>
<name>A0A6N7J1N2_9FIRM</name>
<evidence type="ECO:0000256" key="11">
    <source>
        <dbReference type="ARBA" id="ARBA00023027"/>
    </source>
</evidence>
<dbReference type="CDD" id="cd00077">
    <property type="entry name" value="HDc"/>
    <property type="match status" value="1"/>
</dbReference>
<dbReference type="EMBL" id="VOGC01000006">
    <property type="protein sequence ID" value="MQN01510.1"/>
    <property type="molecule type" value="Genomic_DNA"/>
</dbReference>
<keyword evidence="4 14" id="KW-0808">Transferase</keyword>
<dbReference type="InterPro" id="IPR005249">
    <property type="entry name" value="YqeK"/>
</dbReference>
<dbReference type="GO" id="GO:0005524">
    <property type="term" value="F:ATP binding"/>
    <property type="evidence" value="ECO:0007669"/>
    <property type="project" value="UniProtKB-KW"/>
</dbReference>
<evidence type="ECO:0000259" key="15">
    <source>
        <dbReference type="PROSITE" id="PS51831"/>
    </source>
</evidence>
<reference evidence="16" key="1">
    <citation type="journal article" date="2020" name="Appl. Environ. Microbiol.">
        <title>Medium-Chain Fatty Acid Synthesis by 'Candidatus Weimeria bifida' gen. nov., sp. nov., and 'Candidatus Pseudoramibacter fermentans' sp. nov.</title>
        <authorList>
            <person name="Scarborough M.J."/>
            <person name="Myers K.S."/>
            <person name="Donohue T.J."/>
            <person name="Noguera D.R."/>
        </authorList>
    </citation>
    <scope>NUCLEOTIDE SEQUENCE</scope>
    <source>
        <strain evidence="16">LCO1.1</strain>
    </source>
</reference>
<evidence type="ECO:0000256" key="14">
    <source>
        <dbReference type="HAMAP-Rule" id="MF_00244"/>
    </source>
</evidence>
<dbReference type="GO" id="GO:0008803">
    <property type="term" value="F:bis(5'-nucleosyl)-tetraphosphatase (symmetrical) activity"/>
    <property type="evidence" value="ECO:0007669"/>
    <property type="project" value="UniProtKB-EC"/>
</dbReference>
<dbReference type="EC" id="2.7.7.18" evidence="14"/>
<dbReference type="Pfam" id="PF01467">
    <property type="entry name" value="CTP_transf_like"/>
    <property type="match status" value="1"/>
</dbReference>
<evidence type="ECO:0000256" key="12">
    <source>
        <dbReference type="ARBA" id="ARBA00048721"/>
    </source>
</evidence>
<dbReference type="InterPro" id="IPR004821">
    <property type="entry name" value="Cyt_trans-like"/>
</dbReference>
<dbReference type="InterPro" id="IPR006674">
    <property type="entry name" value="HD_domain"/>
</dbReference>
<comment type="catalytic activity">
    <reaction evidence="13">
        <text>P(1),P(4)-bis(5'-adenosyl) tetraphosphate + H2O = 2 ADP + 2 H(+)</text>
        <dbReference type="Rhea" id="RHEA:24252"/>
        <dbReference type="ChEBI" id="CHEBI:15377"/>
        <dbReference type="ChEBI" id="CHEBI:15378"/>
        <dbReference type="ChEBI" id="CHEBI:58141"/>
        <dbReference type="ChEBI" id="CHEBI:456216"/>
        <dbReference type="EC" id="3.6.1.41"/>
    </reaction>
</comment>